<dbReference type="Pfam" id="PF02579">
    <property type="entry name" value="Nitro_FeMo-Co"/>
    <property type="match status" value="1"/>
</dbReference>
<reference evidence="2 3" key="1">
    <citation type="submission" date="2020-08" db="EMBL/GenBank/DDBJ databases">
        <title>A Genomic Blueprint of the Chicken Gut Microbiome.</title>
        <authorList>
            <person name="Gilroy R."/>
            <person name="Ravi A."/>
            <person name="Getino M."/>
            <person name="Pursley I."/>
            <person name="Horton D.L."/>
            <person name="Alikhan N.-F."/>
            <person name="Baker D."/>
            <person name="Gharbi K."/>
            <person name="Hall N."/>
            <person name="Watson M."/>
            <person name="Adriaenssens E.M."/>
            <person name="Foster-Nyarko E."/>
            <person name="Jarju S."/>
            <person name="Secka A."/>
            <person name="Antonio M."/>
            <person name="Oren A."/>
            <person name="Chaudhuri R."/>
            <person name="La Ragione R.M."/>
            <person name="Hildebrand F."/>
            <person name="Pallen M.J."/>
        </authorList>
    </citation>
    <scope>NUCLEOTIDE SEQUENCE [LARGE SCALE GENOMIC DNA]</scope>
    <source>
        <strain evidence="2 3">N37</strain>
    </source>
</reference>
<dbReference type="PANTHER" id="PTHR42983">
    <property type="entry name" value="DINITROGENASE IRON-MOLYBDENUM COFACTOR PROTEIN-RELATED"/>
    <property type="match status" value="1"/>
</dbReference>
<evidence type="ECO:0000313" key="3">
    <source>
        <dbReference type="Proteomes" id="UP000627166"/>
    </source>
</evidence>
<evidence type="ECO:0000313" key="2">
    <source>
        <dbReference type="EMBL" id="MBD8046520.1"/>
    </source>
</evidence>
<name>A0ABR8YQL2_9CLOT</name>
<proteinExistence type="predicted"/>
<dbReference type="InterPro" id="IPR003731">
    <property type="entry name" value="Di-Nase_FeMo-co_biosynth"/>
</dbReference>
<dbReference type="EMBL" id="JACSQB010000039">
    <property type="protein sequence ID" value="MBD8046520.1"/>
    <property type="molecule type" value="Genomic_DNA"/>
</dbReference>
<dbReference type="InterPro" id="IPR033913">
    <property type="entry name" value="MTH1175_dom"/>
</dbReference>
<dbReference type="RefSeq" id="WP_191739491.1">
    <property type="nucleotide sequence ID" value="NZ_JACSQB010000039.1"/>
</dbReference>
<keyword evidence="3" id="KW-1185">Reference proteome</keyword>
<evidence type="ECO:0000259" key="1">
    <source>
        <dbReference type="Pfam" id="PF02579"/>
    </source>
</evidence>
<dbReference type="InterPro" id="IPR036105">
    <property type="entry name" value="DiNase_FeMo-co_biosyn_sf"/>
</dbReference>
<organism evidence="2 3">
    <name type="scientific">Clostridium faecium</name>
    <dbReference type="NCBI Taxonomy" id="2762223"/>
    <lineage>
        <taxon>Bacteria</taxon>
        <taxon>Bacillati</taxon>
        <taxon>Bacillota</taxon>
        <taxon>Clostridia</taxon>
        <taxon>Eubacteriales</taxon>
        <taxon>Clostridiaceae</taxon>
        <taxon>Clostridium</taxon>
    </lineage>
</organism>
<dbReference type="Proteomes" id="UP000627166">
    <property type="component" value="Unassembled WGS sequence"/>
</dbReference>
<dbReference type="SUPFAM" id="SSF53146">
    <property type="entry name" value="Nitrogenase accessory factor-like"/>
    <property type="match status" value="1"/>
</dbReference>
<dbReference type="CDD" id="cd00851">
    <property type="entry name" value="MTH1175"/>
    <property type="match status" value="1"/>
</dbReference>
<protein>
    <submittedName>
        <fullName evidence="2">NifB/NifX family molybdenum-iron cluster-binding protein</fullName>
    </submittedName>
</protein>
<sequence length="117" mass="12699">MKIAIPKNGDMISQHFGKSESFIIATVENGKVTEKKEVSVMDLQHNHGGLSKLILNEGASVVITGGIGAGAYNALKEYNLDVIRGVNSTIDDALSNYLKGELKDREVMCNHHHGDNH</sequence>
<gene>
    <name evidence="2" type="ORF">H9637_05595</name>
</gene>
<dbReference type="PANTHER" id="PTHR42983:SF1">
    <property type="entry name" value="IRON-MOLYBDENUM PROTEIN"/>
    <property type="match status" value="1"/>
</dbReference>
<feature type="domain" description="Dinitrogenase iron-molybdenum cofactor biosynthesis" evidence="1">
    <location>
        <begin position="9"/>
        <end position="98"/>
    </location>
</feature>
<comment type="caution">
    <text evidence="2">The sequence shown here is derived from an EMBL/GenBank/DDBJ whole genome shotgun (WGS) entry which is preliminary data.</text>
</comment>
<dbReference type="Gene3D" id="3.30.420.130">
    <property type="entry name" value="Dinitrogenase iron-molybdenum cofactor biosynthesis domain"/>
    <property type="match status" value="1"/>
</dbReference>
<accession>A0ABR8YQL2</accession>